<feature type="coiled-coil region" evidence="7">
    <location>
        <begin position="107"/>
        <end position="167"/>
    </location>
</feature>
<dbReference type="Pfam" id="PF06102">
    <property type="entry name" value="RRP36"/>
    <property type="match status" value="1"/>
</dbReference>
<keyword evidence="5 6" id="KW-0539">Nucleus</keyword>
<gene>
    <name evidence="9" type="ORF">GAYE_SCF66G6863</name>
</gene>
<evidence type="ECO:0000256" key="4">
    <source>
        <dbReference type="ARBA" id="ARBA00022552"/>
    </source>
</evidence>
<keyword evidence="10" id="KW-1185">Reference proteome</keyword>
<comment type="function">
    <text evidence="6">Component of the 90S pre-ribosome involved in the maturation of rRNAs. Required for early cleavages of the pre-RNAs in the 40S ribosomal subunit maturation pathway.</text>
</comment>
<dbReference type="InterPro" id="IPR009292">
    <property type="entry name" value="RRP36"/>
</dbReference>
<proteinExistence type="inferred from homology"/>
<keyword evidence="4 6" id="KW-0698">rRNA processing</keyword>
<keyword evidence="7" id="KW-0175">Coiled coil</keyword>
<dbReference type="PANTHER" id="PTHR21738:SF0">
    <property type="entry name" value="RIBOSOMAL RNA PROCESSING PROTEIN 36 HOMOLOG"/>
    <property type="match status" value="1"/>
</dbReference>
<comment type="caution">
    <text evidence="9">The sequence shown here is derived from an EMBL/GenBank/DDBJ whole genome shotgun (WGS) entry which is preliminary data.</text>
</comment>
<evidence type="ECO:0000256" key="1">
    <source>
        <dbReference type="ARBA" id="ARBA00004604"/>
    </source>
</evidence>
<dbReference type="GO" id="GO:0030686">
    <property type="term" value="C:90S preribosome"/>
    <property type="evidence" value="ECO:0007669"/>
    <property type="project" value="TreeGrafter"/>
</dbReference>
<evidence type="ECO:0000313" key="9">
    <source>
        <dbReference type="EMBL" id="KAK4528915.1"/>
    </source>
</evidence>
<comment type="subcellular location">
    <subcellularLocation>
        <location evidence="1 6">Nucleus</location>
        <location evidence="1 6">Nucleolus</location>
    </subcellularLocation>
</comment>
<reference evidence="9 10" key="1">
    <citation type="submission" date="2022-07" db="EMBL/GenBank/DDBJ databases">
        <title>Genome-wide signatures of adaptation to extreme environments.</title>
        <authorList>
            <person name="Cho C.H."/>
            <person name="Yoon H.S."/>
        </authorList>
    </citation>
    <scope>NUCLEOTIDE SEQUENCE [LARGE SCALE GENOMIC DNA]</scope>
    <source>
        <strain evidence="9 10">108.79 E11</strain>
    </source>
</reference>
<evidence type="ECO:0000256" key="7">
    <source>
        <dbReference type="SAM" id="Coils"/>
    </source>
</evidence>
<evidence type="ECO:0000313" key="10">
    <source>
        <dbReference type="Proteomes" id="UP001300502"/>
    </source>
</evidence>
<sequence length="200" mass="23812">MATSELPLGLQLKMLQQRETKATTSWKKRESKNKPVEASTKRPVGGFVKPPLNNQHKKGFDPRFEALCGKYEKHHFRESYGFLNDLVDDEEKQLENRIKSTKDPEELEALERELSRLRKLHHRVLKETKNFKKDSKLRQVNGKQIFISQRKAKEESLKEKYESLKKEGKLKEFIEKRRKRQASKDRRLLPFRRRTKVPSK</sequence>
<evidence type="ECO:0000256" key="8">
    <source>
        <dbReference type="SAM" id="MobiDB-lite"/>
    </source>
</evidence>
<feature type="compositionally biased region" description="Basic residues" evidence="8">
    <location>
        <begin position="189"/>
        <end position="200"/>
    </location>
</feature>
<organism evidence="9 10">
    <name type="scientific">Galdieria yellowstonensis</name>
    <dbReference type="NCBI Taxonomy" id="3028027"/>
    <lineage>
        <taxon>Eukaryota</taxon>
        <taxon>Rhodophyta</taxon>
        <taxon>Bangiophyceae</taxon>
        <taxon>Galdieriales</taxon>
        <taxon>Galdieriaceae</taxon>
        <taxon>Galdieria</taxon>
    </lineage>
</organism>
<feature type="region of interest" description="Disordered" evidence="8">
    <location>
        <begin position="17"/>
        <end position="60"/>
    </location>
</feature>
<keyword evidence="6" id="KW-0687">Ribonucleoprotein</keyword>
<accession>A0AAV9INB5</accession>
<comment type="subunit">
    <text evidence="6">Associates with 90S and pre-40S pre-ribosomal particles.</text>
</comment>
<evidence type="ECO:0000256" key="2">
    <source>
        <dbReference type="ARBA" id="ARBA00009418"/>
    </source>
</evidence>
<keyword evidence="3 6" id="KW-0690">Ribosome biogenesis</keyword>
<comment type="similarity">
    <text evidence="2 6">Belongs to the RRP36 family.</text>
</comment>
<name>A0AAV9INB5_9RHOD</name>
<protein>
    <recommendedName>
        <fullName evidence="6">rRNA biogenesis protein RRP36</fullName>
    </recommendedName>
</protein>
<dbReference type="GO" id="GO:0000462">
    <property type="term" value="P:maturation of SSU-rRNA from tricistronic rRNA transcript (SSU-rRNA, 5.8S rRNA, LSU-rRNA)"/>
    <property type="evidence" value="ECO:0007669"/>
    <property type="project" value="TreeGrafter"/>
</dbReference>
<dbReference type="PANTHER" id="PTHR21738">
    <property type="entry name" value="RIBOSOMAL RNA PROCESSING PROTEIN 36 HOMOLOG"/>
    <property type="match status" value="1"/>
</dbReference>
<dbReference type="Proteomes" id="UP001300502">
    <property type="component" value="Unassembled WGS sequence"/>
</dbReference>
<dbReference type="EMBL" id="JANCYU010000071">
    <property type="protein sequence ID" value="KAK4528915.1"/>
    <property type="molecule type" value="Genomic_DNA"/>
</dbReference>
<dbReference type="GO" id="GO:0005730">
    <property type="term" value="C:nucleolus"/>
    <property type="evidence" value="ECO:0007669"/>
    <property type="project" value="UniProtKB-SubCell"/>
</dbReference>
<evidence type="ECO:0000256" key="3">
    <source>
        <dbReference type="ARBA" id="ARBA00022517"/>
    </source>
</evidence>
<feature type="region of interest" description="Disordered" evidence="8">
    <location>
        <begin position="175"/>
        <end position="200"/>
    </location>
</feature>
<dbReference type="AlphaFoldDB" id="A0AAV9INB5"/>
<evidence type="ECO:0000256" key="6">
    <source>
        <dbReference type="RuleBase" id="RU368027"/>
    </source>
</evidence>
<evidence type="ECO:0000256" key="5">
    <source>
        <dbReference type="ARBA" id="ARBA00023242"/>
    </source>
</evidence>